<comment type="caution">
    <text evidence="1">The sequence shown here is derived from an EMBL/GenBank/DDBJ whole genome shotgun (WGS) entry which is preliminary data.</text>
</comment>
<gene>
    <name evidence="1" type="ORF">C7B82_19145</name>
</gene>
<keyword evidence="2" id="KW-1185">Reference proteome</keyword>
<dbReference type="EMBL" id="PVWK01000102">
    <property type="protein sequence ID" value="PSB26625.1"/>
    <property type="molecule type" value="Genomic_DNA"/>
</dbReference>
<protein>
    <submittedName>
        <fullName evidence="1">Uncharacterized protein</fullName>
    </submittedName>
</protein>
<reference evidence="1 2" key="2">
    <citation type="submission" date="2018-03" db="EMBL/GenBank/DDBJ databases">
        <title>The ancient ancestry and fast evolution of plastids.</title>
        <authorList>
            <person name="Moore K.R."/>
            <person name="Magnabosco C."/>
            <person name="Momper L."/>
            <person name="Gold D.A."/>
            <person name="Bosak T."/>
            <person name="Fournier G.P."/>
        </authorList>
    </citation>
    <scope>NUCLEOTIDE SEQUENCE [LARGE SCALE GENOMIC DNA]</scope>
    <source>
        <strain evidence="1 2">ULC18</strain>
    </source>
</reference>
<dbReference type="RefSeq" id="WP_106257886.1">
    <property type="nucleotide sequence ID" value="NZ_CAWNSW010000040.1"/>
</dbReference>
<evidence type="ECO:0000313" key="2">
    <source>
        <dbReference type="Proteomes" id="UP000239576"/>
    </source>
</evidence>
<reference evidence="2" key="1">
    <citation type="submission" date="2018-02" db="EMBL/GenBank/DDBJ databases">
        <authorList>
            <person name="Moore K."/>
            <person name="Momper L."/>
        </authorList>
    </citation>
    <scope>NUCLEOTIDE SEQUENCE [LARGE SCALE GENOMIC DNA]</scope>
    <source>
        <strain evidence="2">ULC18</strain>
    </source>
</reference>
<proteinExistence type="predicted"/>
<evidence type="ECO:0000313" key="1">
    <source>
        <dbReference type="EMBL" id="PSB26625.1"/>
    </source>
</evidence>
<accession>A0A2T1E1J3</accession>
<dbReference type="AlphaFoldDB" id="A0A2T1E1J3"/>
<organism evidence="1 2">
    <name type="scientific">Stenomitos frigidus ULC18</name>
    <dbReference type="NCBI Taxonomy" id="2107698"/>
    <lineage>
        <taxon>Bacteria</taxon>
        <taxon>Bacillati</taxon>
        <taxon>Cyanobacteriota</taxon>
        <taxon>Cyanophyceae</taxon>
        <taxon>Leptolyngbyales</taxon>
        <taxon>Leptolyngbyaceae</taxon>
        <taxon>Stenomitos</taxon>
    </lineage>
</organism>
<sequence>MQLNDTGFGADVHTGLCYRGTTLNQNLFVLNGRPLNTIISTYHGATDLNHILTSGIDRPQKNSNSADFC</sequence>
<name>A0A2T1E1J3_9CYAN</name>
<dbReference type="Proteomes" id="UP000239576">
    <property type="component" value="Unassembled WGS sequence"/>
</dbReference>